<name>L5M9Q4_MYODS</name>
<dbReference type="Pfam" id="PF05811">
    <property type="entry name" value="DUF842"/>
    <property type="match status" value="1"/>
</dbReference>
<gene>
    <name evidence="3" type="ORF">MDA_GLEAN10015562</name>
</gene>
<evidence type="ECO:0000313" key="3">
    <source>
        <dbReference type="EMBL" id="ELK35047.1"/>
    </source>
</evidence>
<dbReference type="GO" id="GO:0005737">
    <property type="term" value="C:cytoplasm"/>
    <property type="evidence" value="ECO:0007669"/>
    <property type="project" value="TreeGrafter"/>
</dbReference>
<dbReference type="EMBL" id="KB102782">
    <property type="protein sequence ID" value="ELK35047.1"/>
    <property type="molecule type" value="Genomic_DNA"/>
</dbReference>
<keyword evidence="4" id="KW-1185">Reference proteome</keyword>
<sequence length="82" mass="9561">MECMWALSCVVQHRVAMADLQQLRVQEAVDSMVESLERENIWEMQDLMVWCSAGCCEDSQASVQQVHLGIELRQRLWLEPRP</sequence>
<protein>
    <recommendedName>
        <fullName evidence="2">Protein FAM136A</fullName>
    </recommendedName>
</protein>
<reference evidence="4" key="1">
    <citation type="journal article" date="2013" name="Science">
        <title>Comparative analysis of bat genomes provides insight into the evolution of flight and immunity.</title>
        <authorList>
            <person name="Zhang G."/>
            <person name="Cowled C."/>
            <person name="Shi Z."/>
            <person name="Huang Z."/>
            <person name="Bishop-Lilly K.A."/>
            <person name="Fang X."/>
            <person name="Wynne J.W."/>
            <person name="Xiong Z."/>
            <person name="Baker M.L."/>
            <person name="Zhao W."/>
            <person name="Tachedjian M."/>
            <person name="Zhu Y."/>
            <person name="Zhou P."/>
            <person name="Jiang X."/>
            <person name="Ng J."/>
            <person name="Yang L."/>
            <person name="Wu L."/>
            <person name="Xiao J."/>
            <person name="Feng Y."/>
            <person name="Chen Y."/>
            <person name="Sun X."/>
            <person name="Zhang Y."/>
            <person name="Marsh G.A."/>
            <person name="Crameri G."/>
            <person name="Broder C.C."/>
            <person name="Frey K.G."/>
            <person name="Wang L.F."/>
            <person name="Wang J."/>
        </authorList>
    </citation>
    <scope>NUCLEOTIDE SEQUENCE [LARGE SCALE GENOMIC DNA]</scope>
</reference>
<dbReference type="PANTHER" id="PTHR21096">
    <property type="entry name" value="PROTEIN FAM136A"/>
    <property type="match status" value="1"/>
</dbReference>
<accession>L5M9Q4</accession>
<dbReference type="AlphaFoldDB" id="L5M9Q4"/>
<evidence type="ECO:0000313" key="4">
    <source>
        <dbReference type="Proteomes" id="UP000010556"/>
    </source>
</evidence>
<dbReference type="Proteomes" id="UP000010556">
    <property type="component" value="Unassembled WGS sequence"/>
</dbReference>
<dbReference type="InterPro" id="IPR008560">
    <property type="entry name" value="DUF842_euk"/>
</dbReference>
<dbReference type="PANTHER" id="PTHR21096:SF0">
    <property type="entry name" value="PROTEIN FAM136A"/>
    <property type="match status" value="1"/>
</dbReference>
<evidence type="ECO:0000256" key="1">
    <source>
        <dbReference type="ARBA" id="ARBA00009952"/>
    </source>
</evidence>
<organism evidence="3 4">
    <name type="scientific">Myotis davidii</name>
    <name type="common">David's myotis</name>
    <dbReference type="NCBI Taxonomy" id="225400"/>
    <lineage>
        <taxon>Eukaryota</taxon>
        <taxon>Metazoa</taxon>
        <taxon>Chordata</taxon>
        <taxon>Craniata</taxon>
        <taxon>Vertebrata</taxon>
        <taxon>Euteleostomi</taxon>
        <taxon>Mammalia</taxon>
        <taxon>Eutheria</taxon>
        <taxon>Laurasiatheria</taxon>
        <taxon>Chiroptera</taxon>
        <taxon>Yangochiroptera</taxon>
        <taxon>Vespertilionidae</taxon>
        <taxon>Myotis</taxon>
    </lineage>
</organism>
<comment type="similarity">
    <text evidence="1">Belongs to the FAM136 family.</text>
</comment>
<proteinExistence type="inferred from homology"/>
<evidence type="ECO:0000256" key="2">
    <source>
        <dbReference type="ARBA" id="ARBA00017657"/>
    </source>
</evidence>